<dbReference type="Proteomes" id="UP000027265">
    <property type="component" value="Unassembled WGS sequence"/>
</dbReference>
<evidence type="ECO:0000313" key="2">
    <source>
        <dbReference type="Proteomes" id="UP000027265"/>
    </source>
</evidence>
<dbReference type="STRING" id="933084.A0A067PYP5"/>
<dbReference type="GO" id="GO:0003676">
    <property type="term" value="F:nucleic acid binding"/>
    <property type="evidence" value="ECO:0007669"/>
    <property type="project" value="InterPro"/>
</dbReference>
<accession>A0A067PYP5</accession>
<proteinExistence type="predicted"/>
<evidence type="ECO:0000313" key="1">
    <source>
        <dbReference type="EMBL" id="KDQ59000.1"/>
    </source>
</evidence>
<reference evidence="2" key="1">
    <citation type="journal article" date="2014" name="Proc. Natl. Acad. Sci. U.S.A.">
        <title>Extensive sampling of basidiomycete genomes demonstrates inadequacy of the white-rot/brown-rot paradigm for wood decay fungi.</title>
        <authorList>
            <person name="Riley R."/>
            <person name="Salamov A.A."/>
            <person name="Brown D.W."/>
            <person name="Nagy L.G."/>
            <person name="Floudas D."/>
            <person name="Held B.W."/>
            <person name="Levasseur A."/>
            <person name="Lombard V."/>
            <person name="Morin E."/>
            <person name="Otillar R."/>
            <person name="Lindquist E.A."/>
            <person name="Sun H."/>
            <person name="LaButti K.M."/>
            <person name="Schmutz J."/>
            <person name="Jabbour D."/>
            <person name="Luo H."/>
            <person name="Baker S.E."/>
            <person name="Pisabarro A.G."/>
            <person name="Walton J.D."/>
            <person name="Blanchette R.A."/>
            <person name="Henrissat B."/>
            <person name="Martin F."/>
            <person name="Cullen D."/>
            <person name="Hibbett D.S."/>
            <person name="Grigoriev I.V."/>
        </authorList>
    </citation>
    <scope>NUCLEOTIDE SEQUENCE [LARGE SCALE GENOMIC DNA]</scope>
    <source>
        <strain evidence="2">MUCL 33604</strain>
    </source>
</reference>
<organism evidence="1 2">
    <name type="scientific">Jaapia argillacea MUCL 33604</name>
    <dbReference type="NCBI Taxonomy" id="933084"/>
    <lineage>
        <taxon>Eukaryota</taxon>
        <taxon>Fungi</taxon>
        <taxon>Dikarya</taxon>
        <taxon>Basidiomycota</taxon>
        <taxon>Agaricomycotina</taxon>
        <taxon>Agaricomycetes</taxon>
        <taxon>Agaricomycetidae</taxon>
        <taxon>Jaapiales</taxon>
        <taxon>Jaapiaceae</taxon>
        <taxon>Jaapia</taxon>
    </lineage>
</organism>
<gene>
    <name evidence="1" type="ORF">JAAARDRAFT_192559</name>
</gene>
<dbReference type="OrthoDB" id="206335at2759"/>
<dbReference type="InParanoid" id="A0A067PYP5"/>
<protein>
    <submittedName>
        <fullName evidence="1">Uncharacterized protein</fullName>
    </submittedName>
</protein>
<dbReference type="Gene3D" id="3.30.420.10">
    <property type="entry name" value="Ribonuclease H-like superfamily/Ribonuclease H"/>
    <property type="match status" value="1"/>
</dbReference>
<dbReference type="HOGENOM" id="CLU_2210448_0_0_1"/>
<dbReference type="InterPro" id="IPR036397">
    <property type="entry name" value="RNaseH_sf"/>
</dbReference>
<dbReference type="EMBL" id="KL197716">
    <property type="protein sequence ID" value="KDQ59000.1"/>
    <property type="molecule type" value="Genomic_DNA"/>
</dbReference>
<name>A0A067PYP5_9AGAM</name>
<keyword evidence="2" id="KW-1185">Reference proteome</keyword>
<dbReference type="AlphaFoldDB" id="A0A067PYP5"/>
<sequence length="107" mass="12226">MTIEQMIENNYPLPSCMVDVIQKPDDAWMEVPLNEFGPKLDVLPIVYAIDYGKELTRVCVIEYETGKVVHDQHVKPHKPILDYLTSTTADPRQDLENIVEAECTILP</sequence>